<sequence>GYEITKKEFEANISYLVDDHFVELQKFGEVSFVETLSNKFYKLTTSGVDLAEGTVEDKGVCL</sequence>
<dbReference type="RefSeq" id="WP_379789008.1">
    <property type="nucleotide sequence ID" value="NZ_JBHSHL010000051.1"/>
</dbReference>
<dbReference type="EMBL" id="JBHSHL010000051">
    <property type="protein sequence ID" value="MFC4805444.1"/>
    <property type="molecule type" value="Genomic_DNA"/>
</dbReference>
<dbReference type="Proteomes" id="UP001595916">
    <property type="component" value="Unassembled WGS sequence"/>
</dbReference>
<gene>
    <name evidence="1" type="ORF">ACFO4R_10215</name>
</gene>
<reference evidence="2" key="1">
    <citation type="journal article" date="2019" name="Int. J. Syst. Evol. Microbiol.">
        <title>The Global Catalogue of Microorganisms (GCM) 10K type strain sequencing project: providing services to taxonomists for standard genome sequencing and annotation.</title>
        <authorList>
            <consortium name="The Broad Institute Genomics Platform"/>
            <consortium name="The Broad Institute Genome Sequencing Center for Infectious Disease"/>
            <person name="Wu L."/>
            <person name="Ma J."/>
        </authorList>
    </citation>
    <scope>NUCLEOTIDE SEQUENCE [LARGE SCALE GENOMIC DNA]</scope>
    <source>
        <strain evidence="2">CCUG 46385</strain>
    </source>
</reference>
<comment type="caution">
    <text evidence="1">The sequence shown here is derived from an EMBL/GenBank/DDBJ whole genome shotgun (WGS) entry which is preliminary data.</text>
</comment>
<feature type="non-terminal residue" evidence="1">
    <location>
        <position position="1"/>
    </location>
</feature>
<organism evidence="1 2">
    <name type="scientific">Filifactor villosus</name>
    <dbReference type="NCBI Taxonomy" id="29374"/>
    <lineage>
        <taxon>Bacteria</taxon>
        <taxon>Bacillati</taxon>
        <taxon>Bacillota</taxon>
        <taxon>Clostridia</taxon>
        <taxon>Peptostreptococcales</taxon>
        <taxon>Filifactoraceae</taxon>
        <taxon>Filifactor</taxon>
    </lineage>
</organism>
<protein>
    <submittedName>
        <fullName evidence="1">Uncharacterized protein</fullName>
    </submittedName>
</protein>
<keyword evidence="2" id="KW-1185">Reference proteome</keyword>
<evidence type="ECO:0000313" key="2">
    <source>
        <dbReference type="Proteomes" id="UP001595916"/>
    </source>
</evidence>
<proteinExistence type="predicted"/>
<accession>A0ABV9QMK8</accession>
<evidence type="ECO:0000313" key="1">
    <source>
        <dbReference type="EMBL" id="MFC4805444.1"/>
    </source>
</evidence>
<name>A0ABV9QMK8_9FIRM</name>